<protein>
    <submittedName>
        <fullName evidence="1">DUF6678 family protein</fullName>
    </submittedName>
</protein>
<dbReference type="InterPro" id="IPR046500">
    <property type="entry name" value="DUF6678"/>
</dbReference>
<dbReference type="Pfam" id="PF20383">
    <property type="entry name" value="DUF6678"/>
    <property type="match status" value="1"/>
</dbReference>
<dbReference type="RefSeq" id="WP_204823132.1">
    <property type="nucleotide sequence ID" value="NZ_JBHUGF010000010.1"/>
</dbReference>
<dbReference type="Proteomes" id="UP001597403">
    <property type="component" value="Unassembled WGS sequence"/>
</dbReference>
<proteinExistence type="predicted"/>
<comment type="caution">
    <text evidence="1">The sequence shown here is derived from an EMBL/GenBank/DDBJ whole genome shotgun (WGS) entry which is preliminary data.</text>
</comment>
<accession>A0ABW4URV9</accession>
<sequence length="145" mass="17482">MRDDPQQRHKQKIIAEVEQRSLTSVMNNTKWNSLEEAIYRELAFAPAFQSKYILDAEPSPLEFEQDVFYLGDWESLSFAWYNIEWVRVKPRLLEHTGKYTAPNVLSIEDEWVNLLQRLRIPYIHKEHDYWIYGYATATEYEQLDY</sequence>
<evidence type="ECO:0000313" key="2">
    <source>
        <dbReference type="Proteomes" id="UP001597403"/>
    </source>
</evidence>
<gene>
    <name evidence="1" type="ORF">ACFSGI_05240</name>
</gene>
<evidence type="ECO:0000313" key="1">
    <source>
        <dbReference type="EMBL" id="MFD1989353.1"/>
    </source>
</evidence>
<dbReference type="EMBL" id="JBHUGF010000010">
    <property type="protein sequence ID" value="MFD1989353.1"/>
    <property type="molecule type" value="Genomic_DNA"/>
</dbReference>
<keyword evidence="2" id="KW-1185">Reference proteome</keyword>
<reference evidence="2" key="1">
    <citation type="journal article" date="2019" name="Int. J. Syst. Evol. Microbiol.">
        <title>The Global Catalogue of Microorganisms (GCM) 10K type strain sequencing project: providing services to taxonomists for standard genome sequencing and annotation.</title>
        <authorList>
            <consortium name="The Broad Institute Genomics Platform"/>
            <consortium name="The Broad Institute Genome Sequencing Center for Infectious Disease"/>
            <person name="Wu L."/>
            <person name="Ma J."/>
        </authorList>
    </citation>
    <scope>NUCLEOTIDE SEQUENCE [LARGE SCALE GENOMIC DNA]</scope>
    <source>
        <strain evidence="2">CGMCC 1.15067</strain>
    </source>
</reference>
<name>A0ABW4URV9_9BACL</name>
<organism evidence="1 2">
    <name type="scientific">Paenibacillus nicotianae</name>
    <dbReference type="NCBI Taxonomy" id="1526551"/>
    <lineage>
        <taxon>Bacteria</taxon>
        <taxon>Bacillati</taxon>
        <taxon>Bacillota</taxon>
        <taxon>Bacilli</taxon>
        <taxon>Bacillales</taxon>
        <taxon>Paenibacillaceae</taxon>
        <taxon>Paenibacillus</taxon>
    </lineage>
</organism>